<evidence type="ECO:0000313" key="3">
    <source>
        <dbReference type="Proteomes" id="UP000218731"/>
    </source>
</evidence>
<dbReference type="RefSeq" id="WP_058151421.1">
    <property type="nucleotide sequence ID" value="NZ_AP015030.1"/>
</dbReference>
<organism evidence="2 3">
    <name type="scientific">Pseudomonas putida</name>
    <name type="common">Arthrobacter siderocapsulatus</name>
    <dbReference type="NCBI Taxonomy" id="303"/>
    <lineage>
        <taxon>Bacteria</taxon>
        <taxon>Pseudomonadati</taxon>
        <taxon>Pseudomonadota</taxon>
        <taxon>Gammaproteobacteria</taxon>
        <taxon>Pseudomonadales</taxon>
        <taxon>Pseudomonadaceae</taxon>
        <taxon>Pseudomonas</taxon>
    </lineage>
</organism>
<dbReference type="AlphaFoldDB" id="A0A1L7NMV4"/>
<keyword evidence="1" id="KW-1133">Transmembrane helix</keyword>
<reference evidence="2 3" key="1">
    <citation type="submission" date="2015-11" db="EMBL/GenBank/DDBJ databases">
        <title>Complete genome sequencing of a biphenyl-degrading bacterium, Pseudomonas putida KF715 (=NBRC110667).</title>
        <authorList>
            <person name="Suenaga H."/>
            <person name="Fujihara N."/>
            <person name="Watanabe T."/>
            <person name="Hirose J."/>
            <person name="Kimura N."/>
            <person name="Yamazoe A."/>
            <person name="Hosoyama A."/>
            <person name="Shimodaira J."/>
            <person name="Furukawa K."/>
        </authorList>
    </citation>
    <scope>NUCLEOTIDE SEQUENCE [LARGE SCALE GENOMIC DNA]</scope>
    <source>
        <strain evidence="2 3">KF715</strain>
        <plasmid evidence="3">Plasmid pkf715a dna</plasmid>
    </source>
</reference>
<geneLocation type="plasmid" evidence="3">
    <name>pkf715a dna</name>
</geneLocation>
<keyword evidence="2" id="KW-0614">Plasmid</keyword>
<proteinExistence type="predicted"/>
<keyword evidence="1" id="KW-0472">Membrane</keyword>
<evidence type="ECO:0000256" key="1">
    <source>
        <dbReference type="SAM" id="Phobius"/>
    </source>
</evidence>
<feature type="transmembrane region" description="Helical" evidence="1">
    <location>
        <begin position="27"/>
        <end position="50"/>
    </location>
</feature>
<dbReference type="EMBL" id="AP015030">
    <property type="protein sequence ID" value="BAW26808.1"/>
    <property type="molecule type" value="Genomic_DNA"/>
</dbReference>
<gene>
    <name evidence="2" type="ORF">KF715C_pA3030</name>
</gene>
<keyword evidence="1 2" id="KW-0812">Transmembrane</keyword>
<evidence type="ECO:0000313" key="2">
    <source>
        <dbReference type="EMBL" id="BAW26808.1"/>
    </source>
</evidence>
<dbReference type="Proteomes" id="UP000218731">
    <property type="component" value="Plasmid pKF715A"/>
</dbReference>
<accession>A0A1L7NMV4</accession>
<sequence length="211" mass="24022">MSKPTKYGPPIKLFNILGASELRQSRIMVVLLFIILAAAAIIGFLIFQVIDLQRANAQLSSDRVMYGYPNAEGVFVSEKVIPRRHVEGFVSWYIQNYYNFTPDSAEANATEALRIMSPSLRVKQEHPLKTLARQSIEQEITQVFAPDSGYTIEYKPGQGYIVSFKGTRIRATMNRVFSTRKYDVKLLLRPVKPSAHFEWALVVDDYIAQEI</sequence>
<name>A0A1L7NMV4_PSEPU</name>
<protein>
    <submittedName>
        <fullName evidence="2">Putative transmembrane protein</fullName>
    </submittedName>
</protein>